<sequence length="238" mass="26548">MELSLDQLGSRAGYTGSYVGAVERATEMPLRAFAVRIDIALDAHGAIVRLWDGLLKESIYPPWFDWPEHERKAIALRNFQLAVISGLLQTEAYATELLYGDKAAVTARMARQKILTRESPAPPMLICLIDEAALLRDVGGPDVMREQFDHLLASASENINIHVVPSRRHRGVAGSFVLATLEDRSEVAYVETAVRGITTGEPKDLRTASERFEAIRSLALPVDQSLERIERIKVERWT</sequence>
<dbReference type="Pfam" id="PF19054">
    <property type="entry name" value="DUF5753"/>
    <property type="match status" value="1"/>
</dbReference>
<name>A0A6H9YSE8_9ACTN</name>
<accession>A0A6H9YSE8</accession>
<dbReference type="OrthoDB" id="3469353at2"/>
<gene>
    <name evidence="2" type="ORF">F8566_34405</name>
</gene>
<comment type="caution">
    <text evidence="2">The sequence shown here is derived from an EMBL/GenBank/DDBJ whole genome shotgun (WGS) entry which is preliminary data.</text>
</comment>
<dbReference type="AlphaFoldDB" id="A0A6H9YSE8"/>
<organism evidence="2 3">
    <name type="scientific">Actinomadura rudentiformis</name>
    <dbReference type="NCBI Taxonomy" id="359158"/>
    <lineage>
        <taxon>Bacteria</taxon>
        <taxon>Bacillati</taxon>
        <taxon>Actinomycetota</taxon>
        <taxon>Actinomycetes</taxon>
        <taxon>Streptosporangiales</taxon>
        <taxon>Thermomonosporaceae</taxon>
        <taxon>Actinomadura</taxon>
    </lineage>
</organism>
<dbReference type="InterPro" id="IPR043917">
    <property type="entry name" value="DUF5753"/>
</dbReference>
<feature type="domain" description="DUF5753" evidence="1">
    <location>
        <begin position="68"/>
        <end position="231"/>
    </location>
</feature>
<dbReference type="EMBL" id="WBMT01000019">
    <property type="protein sequence ID" value="KAB2343248.1"/>
    <property type="molecule type" value="Genomic_DNA"/>
</dbReference>
<keyword evidence="3" id="KW-1185">Reference proteome</keyword>
<evidence type="ECO:0000259" key="1">
    <source>
        <dbReference type="Pfam" id="PF19054"/>
    </source>
</evidence>
<proteinExistence type="predicted"/>
<evidence type="ECO:0000313" key="3">
    <source>
        <dbReference type="Proteomes" id="UP000468735"/>
    </source>
</evidence>
<reference evidence="2 3" key="1">
    <citation type="submission" date="2019-09" db="EMBL/GenBank/DDBJ databases">
        <title>Actinomadura physcomitrii sp. nov., a novel actinomycete isolated from moss [Physcomitrium sphaericum (Ludw) Fuernr].</title>
        <authorList>
            <person name="Zhuang X."/>
            <person name="Liu C."/>
        </authorList>
    </citation>
    <scope>NUCLEOTIDE SEQUENCE [LARGE SCALE GENOMIC DNA]</scope>
    <source>
        <strain evidence="2 3">HMC1</strain>
    </source>
</reference>
<evidence type="ECO:0000313" key="2">
    <source>
        <dbReference type="EMBL" id="KAB2343248.1"/>
    </source>
</evidence>
<dbReference type="Proteomes" id="UP000468735">
    <property type="component" value="Unassembled WGS sequence"/>
</dbReference>
<protein>
    <submittedName>
        <fullName evidence="2">XRE family transcriptional regulator</fullName>
    </submittedName>
</protein>